<proteinExistence type="predicted"/>
<dbReference type="Gene3D" id="3.80.10.10">
    <property type="entry name" value="Ribonuclease Inhibitor"/>
    <property type="match status" value="1"/>
</dbReference>
<comment type="caution">
    <text evidence="1">The sequence shown here is derived from an EMBL/GenBank/DDBJ whole genome shotgun (WGS) entry which is preliminary data.</text>
</comment>
<keyword evidence="2" id="KW-1185">Reference proteome</keyword>
<name>A0AA38PB69_9AGAR</name>
<dbReference type="InterPro" id="IPR032675">
    <property type="entry name" value="LRR_dom_sf"/>
</dbReference>
<accession>A0AA38PB69</accession>
<dbReference type="SUPFAM" id="SSF52058">
    <property type="entry name" value="L domain-like"/>
    <property type="match status" value="1"/>
</dbReference>
<reference evidence="1" key="1">
    <citation type="submission" date="2022-08" db="EMBL/GenBank/DDBJ databases">
        <authorList>
            <consortium name="DOE Joint Genome Institute"/>
            <person name="Min B."/>
            <person name="Riley R."/>
            <person name="Sierra-Patev S."/>
            <person name="Naranjo-Ortiz M."/>
            <person name="Looney B."/>
            <person name="Konkel Z."/>
            <person name="Slot J.C."/>
            <person name="Sakamoto Y."/>
            <person name="Steenwyk J.L."/>
            <person name="Rokas A."/>
            <person name="Carro J."/>
            <person name="Camarero S."/>
            <person name="Ferreira P."/>
            <person name="Molpeceres G."/>
            <person name="Ruiz-Duenas F.J."/>
            <person name="Serrano A."/>
            <person name="Henrissat B."/>
            <person name="Drula E."/>
            <person name="Hughes K.W."/>
            <person name="Mata J.L."/>
            <person name="Ishikawa N.K."/>
            <person name="Vargas-Isla R."/>
            <person name="Ushijima S."/>
            <person name="Smith C.A."/>
            <person name="Ahrendt S."/>
            <person name="Andreopoulos W."/>
            <person name="He G."/>
            <person name="Labutti K."/>
            <person name="Lipzen A."/>
            <person name="Ng V."/>
            <person name="Sandor L."/>
            <person name="Barry K."/>
            <person name="Martinez A.T."/>
            <person name="Xiao Y."/>
            <person name="Gibbons J.G."/>
            <person name="Terashima K."/>
            <person name="Hibbett D.S."/>
            <person name="Grigoriev I.V."/>
        </authorList>
    </citation>
    <scope>NUCLEOTIDE SEQUENCE</scope>
    <source>
        <strain evidence="1">TFB9207</strain>
    </source>
</reference>
<dbReference type="AlphaFoldDB" id="A0AA38PB69"/>
<protein>
    <recommendedName>
        <fullName evidence="3">F-box domain-containing protein</fullName>
    </recommendedName>
</protein>
<dbReference type="Proteomes" id="UP001163846">
    <property type="component" value="Unassembled WGS sequence"/>
</dbReference>
<evidence type="ECO:0008006" key="3">
    <source>
        <dbReference type="Google" id="ProtNLM"/>
    </source>
</evidence>
<sequence>MGFSSPLLCSNCLSNLDILTEPLVDTELHKSVSNLIRSGFGRSSIPSQKFEQINAFVTESSETLEHYHKAITEIEGRLLAMKTAHDDLQRRFDDARSLISSPIRNLPSEALNEIFAWICQRGNSSHSLSLRERGSISCPTLELSWVCSWWRTSIQSSPELWSSIEVASRRFQFNPSSFELFLKYISYSGNHPLDFCYDLDTDYRFNSRRVAERALDVLLDNSTRWRRAALIVPKHGSNDWFLHAASRLASNVARNPERAHIGSFPILEYLEIPRHLPWASGLISFFQTLTVCPRLQIYHGTVFSWSGSSIDISHLRELSVTFLFGESIPGLIRRIPTLQCLFIEYVKLNLDLEDPIAFDEAPSHIDPREISHSSLKKIQIPNTHFSPQSWNSLRLPDLKHLQIDFSRQSIDAPFFSMLEDSKCQLETLRVRMSSTPLKAALGHFLTLHPTLLYLSVDFSSAEVLRAFLGYFKLENLAPNLRALEVGCKYRPDEIKDASLCPSICEVVMDRCTIHTEGDPAELYGLQALTVVLNHQNSYLIVDHFIHTNLAHLEAAGFQVEMRKVTV</sequence>
<evidence type="ECO:0000313" key="1">
    <source>
        <dbReference type="EMBL" id="KAJ3839708.1"/>
    </source>
</evidence>
<organism evidence="1 2">
    <name type="scientific">Lentinula raphanica</name>
    <dbReference type="NCBI Taxonomy" id="153919"/>
    <lineage>
        <taxon>Eukaryota</taxon>
        <taxon>Fungi</taxon>
        <taxon>Dikarya</taxon>
        <taxon>Basidiomycota</taxon>
        <taxon>Agaricomycotina</taxon>
        <taxon>Agaricomycetes</taxon>
        <taxon>Agaricomycetidae</taxon>
        <taxon>Agaricales</taxon>
        <taxon>Marasmiineae</taxon>
        <taxon>Omphalotaceae</taxon>
        <taxon>Lentinula</taxon>
    </lineage>
</organism>
<dbReference type="EMBL" id="MU806112">
    <property type="protein sequence ID" value="KAJ3839708.1"/>
    <property type="molecule type" value="Genomic_DNA"/>
</dbReference>
<evidence type="ECO:0000313" key="2">
    <source>
        <dbReference type="Proteomes" id="UP001163846"/>
    </source>
</evidence>
<gene>
    <name evidence="1" type="ORF">F5878DRAFT_615434</name>
</gene>